<evidence type="ECO:0000313" key="8">
    <source>
        <dbReference type="EMBL" id="CAH2083614.1"/>
    </source>
</evidence>
<keyword evidence="6" id="KW-0175">Coiled coil</keyword>
<evidence type="ECO:0000256" key="3">
    <source>
        <dbReference type="ARBA" id="ARBA00022833"/>
    </source>
</evidence>
<evidence type="ECO:0000259" key="7">
    <source>
        <dbReference type="PROSITE" id="PS50950"/>
    </source>
</evidence>
<evidence type="ECO:0000313" key="10">
    <source>
        <dbReference type="Proteomes" id="UP001153954"/>
    </source>
</evidence>
<dbReference type="Pfam" id="PF21789">
    <property type="entry name" value="TNP-like_RNaseH_C"/>
    <property type="match status" value="1"/>
</dbReference>
<dbReference type="AlphaFoldDB" id="A0AAU9T7M9"/>
<keyword evidence="10" id="KW-1185">Reference proteome</keyword>
<evidence type="ECO:0000256" key="4">
    <source>
        <dbReference type="ARBA" id="ARBA00023125"/>
    </source>
</evidence>
<evidence type="ECO:0000313" key="9">
    <source>
        <dbReference type="EMBL" id="CAH2108289.1"/>
    </source>
</evidence>
<reference evidence="8" key="1">
    <citation type="submission" date="2022-03" db="EMBL/GenBank/DDBJ databases">
        <authorList>
            <person name="Tunstrom K."/>
        </authorList>
    </citation>
    <scope>NUCLEOTIDE SEQUENCE</scope>
</reference>
<dbReference type="PROSITE" id="PS50950">
    <property type="entry name" value="ZF_THAP"/>
    <property type="match status" value="1"/>
</dbReference>
<sequence length="894" mass="102505">MSQKRCCVRDCFAAREDNVILHSFPNPDTDAERFRTWCYAIGGNVLVLDNQFVYANRKVCHKHFETKYQTRSSRLSANAVPTLQLKAAVSSRIRPMSDITNIISNNPTSAEFSTGPSPAVEQSSTRDYPIFAEASTSKKIDSTLPEQMSALESISQKPGTAKTSKVKNIANLKNTIKRLRNKKDSYATRLKKALKLSENTTFQNYLRKFTTLAALFTAMQFREISKKKMGRRFTKEEKIMALSLYKQGPKAYRWLSKIFILPSPVTLSRVVSRAGIKPGINKKIFAQLKKRTQSMTESEKLCMVLFDEISITPHFDHNRKRDLISGFVTSGTFTKRDIADHALVFMLRGVIKNYKQPIAYTFCRGTTPKGELKMLLKTIITELQECGFKVVATVCDQGCTNVSTINSLIEETRVDYIRNDKTLNNQIFEVNGEEVIPLFDPPHLIKGIRNNLLTKNLKCVIDNKEKIAKWDHVINLHEENPAYKGIKLIKNLTEAHVDPKKIPKMKVKMATQIFSKTVATNMGYLADKGILPLECKDTADVLLFFDELFDSLNGSYENSKKRHGKLLLRAVTPKSEHSKLWAKAKRVLKTIKFVNKEGREGSVPTVTNWIRTIENIELLKNRLFKLNIKSIWMRHFNQDPLENFFGCIRSHGFRNISPTPHAFESAFTSLLINNISSNHSVGANCEEDNCKVFKSMDCLLQKDDDNQETINIDYDDINCEIIDFNIKKTDSRIFSQLSYVTGYILKKAKQKVIKNCEFCKEVLFSGHGNDYIQRREYYLTRSLTYPSETIIKVFSEIQDVATYILQNKSNLHNIQCYLKTLLYAKIDFSCCSCPAHKNELTEFFFELCSRFFIFNWCRDINKLLNGTSALSSNTQDDMKKLACEYRQKMNKNCK</sequence>
<protein>
    <recommendedName>
        <fullName evidence="7">THAP-type domain-containing protein</fullName>
    </recommendedName>
</protein>
<dbReference type="GO" id="GO:0008270">
    <property type="term" value="F:zinc ion binding"/>
    <property type="evidence" value="ECO:0007669"/>
    <property type="project" value="UniProtKB-KW"/>
</dbReference>
<dbReference type="SUPFAM" id="SSF57716">
    <property type="entry name" value="Glucocorticoid receptor-like (DNA-binding domain)"/>
    <property type="match status" value="1"/>
</dbReference>
<dbReference type="Proteomes" id="UP001153954">
    <property type="component" value="Unassembled WGS sequence"/>
</dbReference>
<evidence type="ECO:0000256" key="6">
    <source>
        <dbReference type="SAM" id="Coils"/>
    </source>
</evidence>
<organism evidence="8 10">
    <name type="scientific">Euphydryas editha</name>
    <name type="common">Edith's checkerspot</name>
    <dbReference type="NCBI Taxonomy" id="104508"/>
    <lineage>
        <taxon>Eukaryota</taxon>
        <taxon>Metazoa</taxon>
        <taxon>Ecdysozoa</taxon>
        <taxon>Arthropoda</taxon>
        <taxon>Hexapoda</taxon>
        <taxon>Insecta</taxon>
        <taxon>Pterygota</taxon>
        <taxon>Neoptera</taxon>
        <taxon>Endopterygota</taxon>
        <taxon>Lepidoptera</taxon>
        <taxon>Glossata</taxon>
        <taxon>Ditrysia</taxon>
        <taxon>Papilionoidea</taxon>
        <taxon>Nymphalidae</taxon>
        <taxon>Nymphalinae</taxon>
        <taxon>Euphydryas</taxon>
    </lineage>
</organism>
<comment type="caution">
    <text evidence="8">The sequence shown here is derived from an EMBL/GenBank/DDBJ whole genome shotgun (WGS) entry which is preliminary data.</text>
</comment>
<evidence type="ECO:0000256" key="1">
    <source>
        <dbReference type="ARBA" id="ARBA00022723"/>
    </source>
</evidence>
<dbReference type="EMBL" id="CAKOGL010000031">
    <property type="protein sequence ID" value="CAH2108289.1"/>
    <property type="molecule type" value="Genomic_DNA"/>
</dbReference>
<dbReference type="InterPro" id="IPR048366">
    <property type="entry name" value="TNP-like_GBD"/>
</dbReference>
<dbReference type="PANTHER" id="PTHR47577:SF2">
    <property type="entry name" value="THAP DOMAIN CONTAINING 9"/>
    <property type="match status" value="1"/>
</dbReference>
<feature type="domain" description="THAP-type" evidence="7">
    <location>
        <begin position="1"/>
        <end position="84"/>
    </location>
</feature>
<keyword evidence="2 5" id="KW-0863">Zinc-finger</keyword>
<keyword evidence="4 5" id="KW-0238">DNA-binding</keyword>
<dbReference type="Pfam" id="PF05485">
    <property type="entry name" value="THAP"/>
    <property type="match status" value="1"/>
</dbReference>
<dbReference type="EMBL" id="CAKOGL010000001">
    <property type="protein sequence ID" value="CAH2083614.1"/>
    <property type="molecule type" value="Genomic_DNA"/>
</dbReference>
<gene>
    <name evidence="9" type="ORF">EEDITHA_LOCUS22239</name>
    <name evidence="8" type="ORF">EEDITHA_LOCUS264</name>
</gene>
<dbReference type="Pfam" id="PF21788">
    <property type="entry name" value="TNP-like_GBD"/>
    <property type="match status" value="1"/>
</dbReference>
<evidence type="ECO:0000256" key="5">
    <source>
        <dbReference type="PROSITE-ProRule" id="PRU00309"/>
    </source>
</evidence>
<dbReference type="GO" id="GO:0003677">
    <property type="term" value="F:DNA binding"/>
    <property type="evidence" value="ECO:0007669"/>
    <property type="project" value="UniProtKB-UniRule"/>
</dbReference>
<feature type="coiled-coil region" evidence="6">
    <location>
        <begin position="162"/>
        <end position="196"/>
    </location>
</feature>
<dbReference type="SMART" id="SM00692">
    <property type="entry name" value="DM3"/>
    <property type="match status" value="1"/>
</dbReference>
<accession>A0AAU9T7M9</accession>
<dbReference type="Pfam" id="PF21787">
    <property type="entry name" value="TNP-like_RNaseH_N"/>
    <property type="match status" value="1"/>
</dbReference>
<dbReference type="PANTHER" id="PTHR47577">
    <property type="entry name" value="THAP DOMAIN-CONTAINING PROTEIN 6"/>
    <property type="match status" value="1"/>
</dbReference>
<dbReference type="InterPro" id="IPR006612">
    <property type="entry name" value="THAP_Znf"/>
</dbReference>
<name>A0AAU9T7M9_EUPED</name>
<dbReference type="InterPro" id="IPR048367">
    <property type="entry name" value="TNP-like_RNaseH_C"/>
</dbReference>
<dbReference type="InterPro" id="IPR048365">
    <property type="entry name" value="TNP-like_RNaseH_N"/>
</dbReference>
<keyword evidence="3" id="KW-0862">Zinc</keyword>
<dbReference type="SMART" id="SM00980">
    <property type="entry name" value="THAP"/>
    <property type="match status" value="1"/>
</dbReference>
<evidence type="ECO:0000256" key="2">
    <source>
        <dbReference type="ARBA" id="ARBA00022771"/>
    </source>
</evidence>
<proteinExistence type="predicted"/>
<keyword evidence="1" id="KW-0479">Metal-binding</keyword>